<accession>A0A1L9B1D6</accession>
<dbReference type="AlphaFoldDB" id="A0A1L9B1D6"/>
<dbReference type="STRING" id="83449.BON30_35820"/>
<dbReference type="OrthoDB" id="8592010at2"/>
<keyword evidence="1" id="KW-0732">Signal</keyword>
<evidence type="ECO:0000313" key="2">
    <source>
        <dbReference type="EMBL" id="OJH35973.1"/>
    </source>
</evidence>
<proteinExistence type="predicted"/>
<name>A0A1L9B1D6_9BACT</name>
<feature type="chain" id="PRO_5012408661" evidence="1">
    <location>
        <begin position="26"/>
        <end position="626"/>
    </location>
</feature>
<dbReference type="EMBL" id="MPIN01000012">
    <property type="protein sequence ID" value="OJH35973.1"/>
    <property type="molecule type" value="Genomic_DNA"/>
</dbReference>
<reference evidence="3" key="1">
    <citation type="submission" date="2016-11" db="EMBL/GenBank/DDBJ databases">
        <authorList>
            <person name="Shukria A."/>
            <person name="Stevens D.C."/>
        </authorList>
    </citation>
    <scope>NUCLEOTIDE SEQUENCE [LARGE SCALE GENOMIC DNA]</scope>
    <source>
        <strain evidence="3">Cbfe23</strain>
    </source>
</reference>
<dbReference type="CDD" id="cd11576">
    <property type="entry name" value="GH99_GH71_like_2"/>
    <property type="match status" value="1"/>
</dbReference>
<reference evidence="2 3" key="2">
    <citation type="submission" date="2016-12" db="EMBL/GenBank/DDBJ databases">
        <title>Draft Genome Sequence of Cystobacter ferrugineus Strain Cbfe23.</title>
        <authorList>
            <person name="Akbar S."/>
            <person name="Dowd S.E."/>
            <person name="Stevens D.C."/>
        </authorList>
    </citation>
    <scope>NUCLEOTIDE SEQUENCE [LARGE SCALE GENOMIC DNA]</scope>
    <source>
        <strain evidence="2 3">Cbfe23</strain>
    </source>
</reference>
<evidence type="ECO:0000256" key="1">
    <source>
        <dbReference type="SAM" id="SignalP"/>
    </source>
</evidence>
<dbReference type="RefSeq" id="WP_071903000.1">
    <property type="nucleotide sequence ID" value="NZ_MPIN01000012.1"/>
</dbReference>
<evidence type="ECO:0000313" key="3">
    <source>
        <dbReference type="Proteomes" id="UP000182229"/>
    </source>
</evidence>
<gene>
    <name evidence="2" type="ORF">BON30_35820</name>
</gene>
<protein>
    <submittedName>
        <fullName evidence="2">Xylosidase</fullName>
    </submittedName>
</protein>
<organism evidence="2 3">
    <name type="scientific">Cystobacter ferrugineus</name>
    <dbReference type="NCBI Taxonomy" id="83449"/>
    <lineage>
        <taxon>Bacteria</taxon>
        <taxon>Pseudomonadati</taxon>
        <taxon>Myxococcota</taxon>
        <taxon>Myxococcia</taxon>
        <taxon>Myxococcales</taxon>
        <taxon>Cystobacterineae</taxon>
        <taxon>Archangiaceae</taxon>
        <taxon>Cystobacter</taxon>
    </lineage>
</organism>
<feature type="signal peptide" evidence="1">
    <location>
        <begin position="1"/>
        <end position="25"/>
    </location>
</feature>
<sequence length="626" mass="68142">MKTRRSSRLLLAVSLALNVAGCVEQDESIQPGPSNPVGEARQAVVSQGIKDKVIAGYQGWFSAHGDGSPVERWYHWSGGVYRSNEGMPAPGHQSFDLYPDISEYPPGSLFQTGYAPLGNGAPAKLFSSYSADVVNKHFQWMQQYGIDGAAVQRFMTTDGVFMAHRNSVATKVKTAAEATGRLFYIMYDISGMDDATFVQMIKDDWTKTIVGQLQLTTSPRYAVQDGKPVVAIWGVGFTDRSNSAARSSELIDWFRAQGTYVIGGVPTNWRTSSGDSKPGFTEVYKKFHMISPWTVGRYKHDVEIDSYKNTHVIPDRDYCATHGMAYQPVLFPGFAWYNWNGGPKNELPRRGGAFLWRQAFNIRSAGIPAAYIAMFDEYDEGTAIAKAAEDSSMTPTNQYFLTLSSDGIYISSDFYLRLAGKATRMIEGLDALTPTVPIPYTNGPVWFRTGGEETDAALTWSNTIDPTGGGSVGVTGPGGTGGVGFGVVSGERAHGGSRALRISGRDTAATGGSFAYFKAYDVHIPVQASTQLSFWTYPQNSLSQHVTVDLIMTDGSSLRDSGATDVNGIGMHPGASRGTVNAWTQTKSRIGQWLAGKTIDRILITYDYGPLTGDFLGYVDDIEIRD</sequence>
<comment type="caution">
    <text evidence="2">The sequence shown here is derived from an EMBL/GenBank/DDBJ whole genome shotgun (WGS) entry which is preliminary data.</text>
</comment>
<dbReference type="Gene3D" id="3.20.20.80">
    <property type="entry name" value="Glycosidases"/>
    <property type="match status" value="1"/>
</dbReference>
<dbReference type="Proteomes" id="UP000182229">
    <property type="component" value="Unassembled WGS sequence"/>
</dbReference>
<keyword evidence="3" id="KW-1185">Reference proteome</keyword>